<evidence type="ECO:0000256" key="1">
    <source>
        <dbReference type="SAM" id="MobiDB-lite"/>
    </source>
</evidence>
<proteinExistence type="predicted"/>
<dbReference type="Proteomes" id="UP000292957">
    <property type="component" value="Unassembled WGS sequence"/>
</dbReference>
<name>A0A4Q9MII1_9APHY</name>
<sequence length="103" mass="11500">MYVPSRPVPSVVAQRPSSSLCSCFYPKHELFRNHAMTLKNPMDSIGNRIPILVRVRGDNVPSEPTKTVSILKVSRLQTADLSRGSHPTNLRTGSAPWHSYTAW</sequence>
<dbReference type="AlphaFoldDB" id="A0A4Q9MII1"/>
<evidence type="ECO:0000313" key="2">
    <source>
        <dbReference type="EMBL" id="TBU25771.1"/>
    </source>
</evidence>
<feature type="compositionally biased region" description="Polar residues" evidence="1">
    <location>
        <begin position="81"/>
        <end position="92"/>
    </location>
</feature>
<accession>A0A4Q9MII1</accession>
<dbReference type="EMBL" id="ML143455">
    <property type="protein sequence ID" value="TBU25771.1"/>
    <property type="molecule type" value="Genomic_DNA"/>
</dbReference>
<protein>
    <submittedName>
        <fullName evidence="2">Uncharacterized protein</fullName>
    </submittedName>
</protein>
<feature type="region of interest" description="Disordered" evidence="1">
    <location>
        <begin position="81"/>
        <end position="103"/>
    </location>
</feature>
<gene>
    <name evidence="2" type="ORF">BD311DRAFT_484480</name>
</gene>
<reference evidence="2" key="1">
    <citation type="submission" date="2019-01" db="EMBL/GenBank/DDBJ databases">
        <title>Draft genome sequences of three monokaryotic isolates of the white-rot basidiomycete fungus Dichomitus squalens.</title>
        <authorList>
            <consortium name="DOE Joint Genome Institute"/>
            <person name="Lopez S.C."/>
            <person name="Andreopoulos B."/>
            <person name="Pangilinan J."/>
            <person name="Lipzen A."/>
            <person name="Riley R."/>
            <person name="Ahrendt S."/>
            <person name="Ng V."/>
            <person name="Barry K."/>
            <person name="Daum C."/>
            <person name="Grigoriev I.V."/>
            <person name="Hilden K.S."/>
            <person name="Makela M.R."/>
            <person name="de Vries R.P."/>
        </authorList>
    </citation>
    <scope>NUCLEOTIDE SEQUENCE [LARGE SCALE GENOMIC DNA]</scope>
    <source>
        <strain evidence="2">OM18370.1</strain>
    </source>
</reference>
<organism evidence="2">
    <name type="scientific">Dichomitus squalens</name>
    <dbReference type="NCBI Taxonomy" id="114155"/>
    <lineage>
        <taxon>Eukaryota</taxon>
        <taxon>Fungi</taxon>
        <taxon>Dikarya</taxon>
        <taxon>Basidiomycota</taxon>
        <taxon>Agaricomycotina</taxon>
        <taxon>Agaricomycetes</taxon>
        <taxon>Polyporales</taxon>
        <taxon>Polyporaceae</taxon>
        <taxon>Dichomitus</taxon>
    </lineage>
</organism>